<dbReference type="PROSITE" id="PS00133">
    <property type="entry name" value="CARBOXYPEPT_ZN_2"/>
    <property type="match status" value="1"/>
</dbReference>
<evidence type="ECO:0000259" key="15">
    <source>
        <dbReference type="PROSITE" id="PS52035"/>
    </source>
</evidence>
<keyword evidence="11" id="KW-0325">Glycoprotein</keyword>
<keyword evidence="10" id="KW-0645">Protease</keyword>
<dbReference type="PROSITE" id="PS52035">
    <property type="entry name" value="PEPTIDASE_M14"/>
    <property type="match status" value="1"/>
</dbReference>
<evidence type="ECO:0000256" key="10">
    <source>
        <dbReference type="ARBA" id="ARBA00023049"/>
    </source>
</evidence>
<dbReference type="InterPro" id="IPR000834">
    <property type="entry name" value="Peptidase_M14"/>
</dbReference>
<dbReference type="AlphaFoldDB" id="A0A8C4NCL5"/>
<dbReference type="InterPro" id="IPR008979">
    <property type="entry name" value="Galactose-bd-like_sf"/>
</dbReference>
<keyword evidence="5" id="KW-0121">Carboxypeptidase</keyword>
<keyword evidence="8" id="KW-0378">Hydrolase</keyword>
<feature type="domain" description="Peptidase M14" evidence="15">
    <location>
        <begin position="104"/>
        <end position="428"/>
    </location>
</feature>
<organism evidence="16 17">
    <name type="scientific">Eptatretus burgeri</name>
    <name type="common">Inshore hagfish</name>
    <dbReference type="NCBI Taxonomy" id="7764"/>
    <lineage>
        <taxon>Eukaryota</taxon>
        <taxon>Metazoa</taxon>
        <taxon>Chordata</taxon>
        <taxon>Craniata</taxon>
        <taxon>Vertebrata</taxon>
        <taxon>Cyclostomata</taxon>
        <taxon>Myxini</taxon>
        <taxon>Myxiniformes</taxon>
        <taxon>Myxinidae</taxon>
        <taxon>Eptatretinae</taxon>
        <taxon>Eptatretus</taxon>
    </lineage>
</organism>
<sequence>MYIFFFFFRLLPFGVATADHPYDPHSDLAHVFAGNFDEDTPVKALFYKPVVARYIRLNPRSWNEDENGGSVCLRMELYGCPLPDPNNYYYGRNEATTSDHLDFRHHDYKQMRQLMKEVNEQCPNITRVYKIGRSSKGRKLYAFEITDNPGQHESGEPEVRLVAGLHGNEVLGRELVLLLAQFLCLEYQAGNPRVLALVNNTRLHILPSANPDGYEDAYAAGSEMAGWSLGRWTNEGVDLNHNFPDLTSILWESQSNRERGSKSSPNHHLPIPDWYNSEEAKVAVETRALISWMQRIPFVLSANLHGGDLVVSYPFDLARSAWRGFEYTATPDDHVFRWLAFAYASTHRSMADGGQRPCHGNDFSKEGGIINGASWHTVAGSMGDFSYLHTNCFEVTVELGCDKYPHEVELPQEWENNREALLVFIEQRGIKGFIESADGGPIAGATISVEELDHDITTDGDYWRLLNPGEYRVTARAQGYTSITRSCDVDYEMGASECSFVLTRSDPRRLRAMLRRLHRHNKSIPLFWLDQQIHSPL</sequence>
<dbReference type="GO" id="GO:0005615">
    <property type="term" value="C:extracellular space"/>
    <property type="evidence" value="ECO:0007669"/>
    <property type="project" value="TreeGrafter"/>
</dbReference>
<dbReference type="InterPro" id="IPR008969">
    <property type="entry name" value="CarboxyPept-like_regulatory"/>
</dbReference>
<keyword evidence="7 13" id="KW-0732">Signal</keyword>
<comment type="cofactor">
    <cofactor evidence="1">
        <name>Zn(2+)</name>
        <dbReference type="ChEBI" id="CHEBI:29105"/>
    </cofactor>
</comment>
<dbReference type="FunFam" id="3.40.630.10:FF:000007">
    <property type="entry name" value="Carboxypeptidase X (M14 family), member 1"/>
    <property type="match status" value="1"/>
</dbReference>
<dbReference type="InterPro" id="IPR000421">
    <property type="entry name" value="FA58C"/>
</dbReference>
<keyword evidence="10" id="KW-0482">Metalloprotease</keyword>
<proteinExistence type="inferred from homology"/>
<dbReference type="GO" id="GO:0006518">
    <property type="term" value="P:peptide metabolic process"/>
    <property type="evidence" value="ECO:0007669"/>
    <property type="project" value="TreeGrafter"/>
</dbReference>
<evidence type="ECO:0000256" key="1">
    <source>
        <dbReference type="ARBA" id="ARBA00001947"/>
    </source>
</evidence>
<evidence type="ECO:0000313" key="17">
    <source>
        <dbReference type="Proteomes" id="UP000694388"/>
    </source>
</evidence>
<dbReference type="InterPro" id="IPR057246">
    <property type="entry name" value="CARBOXYPEPT_ZN_1"/>
</dbReference>
<dbReference type="InterPro" id="IPR057247">
    <property type="entry name" value="CARBOXYPEPT_ZN_2"/>
</dbReference>
<dbReference type="InterPro" id="IPR050753">
    <property type="entry name" value="Peptidase_M14_domain"/>
</dbReference>
<keyword evidence="6" id="KW-0479">Metal-binding</keyword>
<dbReference type="SUPFAM" id="SSF53187">
    <property type="entry name" value="Zn-dependent exopeptidases"/>
    <property type="match status" value="1"/>
</dbReference>
<dbReference type="CDD" id="cd11308">
    <property type="entry name" value="Peptidase_M14NE-CP-C_like"/>
    <property type="match status" value="1"/>
</dbReference>
<evidence type="ECO:0000259" key="14">
    <source>
        <dbReference type="PROSITE" id="PS50022"/>
    </source>
</evidence>
<dbReference type="Proteomes" id="UP000694388">
    <property type="component" value="Unplaced"/>
</dbReference>
<dbReference type="Pfam" id="PF13620">
    <property type="entry name" value="CarboxypepD_reg"/>
    <property type="match status" value="1"/>
</dbReference>
<dbReference type="GeneTree" id="ENSGT00940000156414"/>
<evidence type="ECO:0000313" key="16">
    <source>
        <dbReference type="Ensembl" id="ENSEBUP00000004899.1"/>
    </source>
</evidence>
<evidence type="ECO:0000256" key="13">
    <source>
        <dbReference type="SAM" id="SignalP"/>
    </source>
</evidence>
<evidence type="ECO:0000256" key="9">
    <source>
        <dbReference type="ARBA" id="ARBA00022833"/>
    </source>
</evidence>
<comment type="similarity">
    <text evidence="3 12">Belongs to the peptidase M14 family.</text>
</comment>
<reference evidence="16" key="1">
    <citation type="submission" date="2025-08" db="UniProtKB">
        <authorList>
            <consortium name="Ensembl"/>
        </authorList>
    </citation>
    <scope>IDENTIFICATION</scope>
</reference>
<dbReference type="SUPFAM" id="SSF49785">
    <property type="entry name" value="Galactose-binding domain-like"/>
    <property type="match status" value="1"/>
</dbReference>
<dbReference type="Ensembl" id="ENSEBUT00000005337.1">
    <property type="protein sequence ID" value="ENSEBUP00000004899.1"/>
    <property type="gene ID" value="ENSEBUG00000003349.1"/>
</dbReference>
<dbReference type="PROSITE" id="PS00132">
    <property type="entry name" value="CARBOXYPEPT_ZN_1"/>
    <property type="match status" value="1"/>
</dbReference>
<dbReference type="GO" id="GO:0008270">
    <property type="term" value="F:zinc ion binding"/>
    <property type="evidence" value="ECO:0007669"/>
    <property type="project" value="InterPro"/>
</dbReference>
<dbReference type="Pfam" id="PF00246">
    <property type="entry name" value="Peptidase_M14"/>
    <property type="match status" value="1"/>
</dbReference>
<feature type="signal peptide" evidence="13">
    <location>
        <begin position="1"/>
        <end position="18"/>
    </location>
</feature>
<evidence type="ECO:0000256" key="4">
    <source>
        <dbReference type="ARBA" id="ARBA00022525"/>
    </source>
</evidence>
<evidence type="ECO:0000256" key="8">
    <source>
        <dbReference type="ARBA" id="ARBA00022801"/>
    </source>
</evidence>
<keyword evidence="17" id="KW-1185">Reference proteome</keyword>
<evidence type="ECO:0000256" key="7">
    <source>
        <dbReference type="ARBA" id="ARBA00022729"/>
    </source>
</evidence>
<evidence type="ECO:0000256" key="5">
    <source>
        <dbReference type="ARBA" id="ARBA00022645"/>
    </source>
</evidence>
<feature type="domain" description="F5/8 type C" evidence="14">
    <location>
        <begin position="1"/>
        <end position="80"/>
    </location>
</feature>
<keyword evidence="9" id="KW-0862">Zinc</keyword>
<dbReference type="OMA" id="QHGKGIP"/>
<dbReference type="Gene3D" id="3.40.630.10">
    <property type="entry name" value="Zn peptidases"/>
    <property type="match status" value="1"/>
</dbReference>
<dbReference type="PROSITE" id="PS50022">
    <property type="entry name" value="FA58C_3"/>
    <property type="match status" value="1"/>
</dbReference>
<dbReference type="GO" id="GO:0004181">
    <property type="term" value="F:metallocarboxypeptidase activity"/>
    <property type="evidence" value="ECO:0007669"/>
    <property type="project" value="InterPro"/>
</dbReference>
<evidence type="ECO:0000256" key="2">
    <source>
        <dbReference type="ARBA" id="ARBA00004613"/>
    </source>
</evidence>
<comment type="subcellular location">
    <subcellularLocation>
        <location evidence="2">Secreted</location>
    </subcellularLocation>
</comment>
<dbReference type="PRINTS" id="PR00765">
    <property type="entry name" value="CRBOXYPTASEA"/>
</dbReference>
<dbReference type="PANTHER" id="PTHR11532:SF94">
    <property type="entry name" value="CARBOXYPEPTIDASE D-LIKE"/>
    <property type="match status" value="1"/>
</dbReference>
<evidence type="ECO:0000256" key="11">
    <source>
        <dbReference type="ARBA" id="ARBA00023180"/>
    </source>
</evidence>
<accession>A0A8C4NCL5</accession>
<dbReference type="Gene3D" id="2.60.120.260">
    <property type="entry name" value="Galactose-binding domain-like"/>
    <property type="match status" value="1"/>
</dbReference>
<keyword evidence="4" id="KW-0964">Secreted</keyword>
<name>A0A8C4NCL5_EPTBU</name>
<dbReference type="SUPFAM" id="SSF49464">
    <property type="entry name" value="Carboxypeptidase regulatory domain-like"/>
    <property type="match status" value="1"/>
</dbReference>
<evidence type="ECO:0000256" key="3">
    <source>
        <dbReference type="ARBA" id="ARBA00005988"/>
    </source>
</evidence>
<evidence type="ECO:0000256" key="6">
    <source>
        <dbReference type="ARBA" id="ARBA00022723"/>
    </source>
</evidence>
<feature type="active site" description="Proton donor/acceptor" evidence="12">
    <location>
        <position position="398"/>
    </location>
</feature>
<feature type="chain" id="PRO_5034615466" evidence="13">
    <location>
        <begin position="19"/>
        <end position="537"/>
    </location>
</feature>
<dbReference type="GO" id="GO:0016485">
    <property type="term" value="P:protein processing"/>
    <property type="evidence" value="ECO:0007669"/>
    <property type="project" value="TreeGrafter"/>
</dbReference>
<dbReference type="PANTHER" id="PTHR11532">
    <property type="entry name" value="PROTEASE M14 CARBOXYPEPTIDASE"/>
    <property type="match status" value="1"/>
</dbReference>
<dbReference type="SMART" id="SM00631">
    <property type="entry name" value="Zn_pept"/>
    <property type="match status" value="1"/>
</dbReference>
<evidence type="ECO:0000256" key="12">
    <source>
        <dbReference type="PROSITE-ProRule" id="PRU01379"/>
    </source>
</evidence>
<protein>
    <submittedName>
        <fullName evidence="16">Uncharacterized protein</fullName>
    </submittedName>
</protein>
<reference evidence="16" key="2">
    <citation type="submission" date="2025-09" db="UniProtKB">
        <authorList>
            <consortium name="Ensembl"/>
        </authorList>
    </citation>
    <scope>IDENTIFICATION</scope>
</reference>
<dbReference type="Gene3D" id="2.60.40.1120">
    <property type="entry name" value="Carboxypeptidase-like, regulatory domain"/>
    <property type="match status" value="1"/>
</dbReference>